<sequence length="762" mass="83963">MADNLGLLSVLLCTILFQVSLAVGNLNVEAFSNGSFSISVGGKQWFRSGSVGVRDLGRWWSQEDGSLELTGSGQSEGVINVGPFTSYYYEWQAKGASSLTLTTTVSVFEQMPAVLFVLVFNDKATNTSSNVNSTLSTFPSFVIEEGPVDRGYVTWSGNMARFMKIDRWSPDVPIYSNIDGGLPLVVYDSVMENAVVMAPASDFMSANQATFNNTTTGEKTLAFGPLSSITEIPAGYVCSMVLVAGNNVTDSMMQFGNFLKTFYKKDESYRKSDFTINYLGYWTDNGACYYYDTGNYSNYEEVLDAVYADAQTANIPFRYLQIDSWWYYKGPENGVKNWTAKPSIFPNGIEAVAKKTGWPIEAHNRWWSPVTDYAKQNGGKFEFIVESEASLPVEEEFWDFLFSSSKETWNLLVYEQDWLDVAVTRLQALRNTVGLGRMWLKQMGAAATRYGLTIQYCMPWPRHLLQSVEISAVTQSRISDDYTPGNSQWQIGDTTILASALGLAAFKDNFHTSVIEKGCHNTENEPAPALETYAAALSGGPVGPSDHILKANRTLIMATCMSDGRLLKPTHPVMSLDSTFLYRAFQSSGPNGQLWAAYTEVGPFTWYYIISGTMSSAYTMHASELPPSTNVKPRTSFPPSLAYTYTLDGTVVKAMNFTGTLDIPECSVTDFQYWTLSPIMASGWALLGELNKVLPVSETRVVDIITSNGDIHVVYLSGEPGEVVPMTVYDTGSGTTEVTSCTIDSSGNSYFLFPHGPCVDSM</sequence>
<protein>
    <submittedName>
        <fullName evidence="2">Uncharacterized protein</fullName>
    </submittedName>
</protein>
<proteinExistence type="predicted"/>
<reference evidence="2" key="1">
    <citation type="submission" date="2023-03" db="EMBL/GenBank/DDBJ databases">
        <authorList>
            <person name="Steffen K."/>
            <person name="Cardenas P."/>
        </authorList>
    </citation>
    <scope>NUCLEOTIDE SEQUENCE</scope>
</reference>
<dbReference type="InterPro" id="IPR017853">
    <property type="entry name" value="GH"/>
</dbReference>
<name>A0AA35SL16_GEOBA</name>
<comment type="caution">
    <text evidence="2">The sequence shown here is derived from an EMBL/GenBank/DDBJ whole genome shotgun (WGS) entry which is preliminary data.</text>
</comment>
<dbReference type="Proteomes" id="UP001174909">
    <property type="component" value="Unassembled WGS sequence"/>
</dbReference>
<evidence type="ECO:0000256" key="1">
    <source>
        <dbReference type="SAM" id="SignalP"/>
    </source>
</evidence>
<gene>
    <name evidence="2" type="ORF">GBAR_LOCUS17620</name>
</gene>
<evidence type="ECO:0000313" key="2">
    <source>
        <dbReference type="EMBL" id="CAI8031072.1"/>
    </source>
</evidence>
<organism evidence="2 3">
    <name type="scientific">Geodia barretti</name>
    <name type="common">Barrett's horny sponge</name>
    <dbReference type="NCBI Taxonomy" id="519541"/>
    <lineage>
        <taxon>Eukaryota</taxon>
        <taxon>Metazoa</taxon>
        <taxon>Porifera</taxon>
        <taxon>Demospongiae</taxon>
        <taxon>Heteroscleromorpha</taxon>
        <taxon>Tetractinellida</taxon>
        <taxon>Astrophorina</taxon>
        <taxon>Geodiidae</taxon>
        <taxon>Geodia</taxon>
    </lineage>
</organism>
<feature type="chain" id="PRO_5041365740" evidence="1">
    <location>
        <begin position="23"/>
        <end position="762"/>
    </location>
</feature>
<dbReference type="EMBL" id="CASHTH010002517">
    <property type="protein sequence ID" value="CAI8031072.1"/>
    <property type="molecule type" value="Genomic_DNA"/>
</dbReference>
<dbReference type="AlphaFoldDB" id="A0AA35SL16"/>
<dbReference type="Gene3D" id="3.20.20.70">
    <property type="entry name" value="Aldolase class I"/>
    <property type="match status" value="1"/>
</dbReference>
<keyword evidence="3" id="KW-1185">Reference proteome</keyword>
<dbReference type="SUPFAM" id="SSF51445">
    <property type="entry name" value="(Trans)glycosidases"/>
    <property type="match status" value="1"/>
</dbReference>
<dbReference type="InterPro" id="IPR013785">
    <property type="entry name" value="Aldolase_TIM"/>
</dbReference>
<keyword evidence="1" id="KW-0732">Signal</keyword>
<accession>A0AA35SL16</accession>
<evidence type="ECO:0000313" key="3">
    <source>
        <dbReference type="Proteomes" id="UP001174909"/>
    </source>
</evidence>
<feature type="signal peptide" evidence="1">
    <location>
        <begin position="1"/>
        <end position="22"/>
    </location>
</feature>